<reference evidence="2 3" key="1">
    <citation type="submission" date="2023-08" db="EMBL/GenBank/DDBJ databases">
        <title>A Necator americanus chromosomal reference genome.</title>
        <authorList>
            <person name="Ilik V."/>
            <person name="Petrzelkova K.J."/>
            <person name="Pardy F."/>
            <person name="Fuh T."/>
            <person name="Niatou-Singa F.S."/>
            <person name="Gouil Q."/>
            <person name="Baker L."/>
            <person name="Ritchie M.E."/>
            <person name="Jex A.R."/>
            <person name="Gazzola D."/>
            <person name="Li H."/>
            <person name="Toshio Fujiwara R."/>
            <person name="Zhan B."/>
            <person name="Aroian R.V."/>
            <person name="Pafco B."/>
            <person name="Schwarz E.M."/>
        </authorList>
    </citation>
    <scope>NUCLEOTIDE SEQUENCE [LARGE SCALE GENOMIC DNA]</scope>
    <source>
        <strain evidence="2 3">Aroian</strain>
        <tissue evidence="2">Whole animal</tissue>
    </source>
</reference>
<accession>A0ABR1DN42</accession>
<protein>
    <submittedName>
        <fullName evidence="2">Uncharacterized protein</fullName>
    </submittedName>
</protein>
<organism evidence="2 3">
    <name type="scientific">Necator americanus</name>
    <name type="common">Human hookworm</name>
    <dbReference type="NCBI Taxonomy" id="51031"/>
    <lineage>
        <taxon>Eukaryota</taxon>
        <taxon>Metazoa</taxon>
        <taxon>Ecdysozoa</taxon>
        <taxon>Nematoda</taxon>
        <taxon>Chromadorea</taxon>
        <taxon>Rhabditida</taxon>
        <taxon>Rhabditina</taxon>
        <taxon>Rhabditomorpha</taxon>
        <taxon>Strongyloidea</taxon>
        <taxon>Ancylostomatidae</taxon>
        <taxon>Bunostominae</taxon>
        <taxon>Necator</taxon>
    </lineage>
</organism>
<comment type="caution">
    <text evidence="2">The sequence shown here is derived from an EMBL/GenBank/DDBJ whole genome shotgun (WGS) entry which is preliminary data.</text>
</comment>
<proteinExistence type="predicted"/>
<feature type="region of interest" description="Disordered" evidence="1">
    <location>
        <begin position="1"/>
        <end position="30"/>
    </location>
</feature>
<evidence type="ECO:0000256" key="1">
    <source>
        <dbReference type="SAM" id="MobiDB-lite"/>
    </source>
</evidence>
<keyword evidence="3" id="KW-1185">Reference proteome</keyword>
<gene>
    <name evidence="2" type="primary">Necator_chrIV.g16642</name>
    <name evidence="2" type="ORF">RB195_003345</name>
</gene>
<evidence type="ECO:0000313" key="3">
    <source>
        <dbReference type="Proteomes" id="UP001303046"/>
    </source>
</evidence>
<sequence length="131" mass="15450">MATARSNGHFYQETRQRRKLCRQRQQDRDNKWTPKAKMFEKAWRDKKPRKAHALIKQYRGSMKRCAPILNNANGVALGEAILPIWRNHCKALLNRQKPSALKIKLVHRPTYAITDRIGGSRLYPKDEKWKT</sequence>
<dbReference type="EMBL" id="JAVFWL010000004">
    <property type="protein sequence ID" value="KAK6751864.1"/>
    <property type="molecule type" value="Genomic_DNA"/>
</dbReference>
<name>A0ABR1DN42_NECAM</name>
<dbReference type="Proteomes" id="UP001303046">
    <property type="component" value="Unassembled WGS sequence"/>
</dbReference>
<evidence type="ECO:0000313" key="2">
    <source>
        <dbReference type="EMBL" id="KAK6751864.1"/>
    </source>
</evidence>